<reference evidence="2 3" key="1">
    <citation type="submission" date="2015-11" db="EMBL/GenBank/DDBJ databases">
        <authorList>
            <person name="Zhang Y."/>
            <person name="Guo Z."/>
        </authorList>
    </citation>
    <scope>NUCLEOTIDE SEQUENCE [LARGE SCALE GENOMIC DNA]</scope>
    <source>
        <strain evidence="3">gdw1</strain>
    </source>
</reference>
<sequence>MPAVMTIAAVAEPWAMRSTQLMRMLKLAFPVDVHTASARSEIQFGHLERPTHTNTSWDVARFETSAHRWVHVGESGFGVGIANDATYGHDITLHEREGGGTYSLVRQTLLRAPVFPDPETDQGEHTLRSAIVVGGVETAIEQGYRLNLPPRPATVGVEPLAVSSSSAAVI</sequence>
<dbReference type="PANTHER" id="PTHR46017">
    <property type="entry name" value="ALPHA-MANNOSIDASE 2C1"/>
    <property type="match status" value="1"/>
</dbReference>
<dbReference type="GO" id="GO:0009313">
    <property type="term" value="P:oligosaccharide catabolic process"/>
    <property type="evidence" value="ECO:0007669"/>
    <property type="project" value="TreeGrafter"/>
</dbReference>
<evidence type="ECO:0000259" key="1">
    <source>
        <dbReference type="Pfam" id="PF07748"/>
    </source>
</evidence>
<comment type="caution">
    <text evidence="2">The sequence shown here is derived from an EMBL/GenBank/DDBJ whole genome shotgun (WGS) entry which is preliminary data.</text>
</comment>
<gene>
    <name evidence="2" type="ORF">ATY41_07790</name>
</gene>
<dbReference type="InterPro" id="IPR011682">
    <property type="entry name" value="Glyco_hydro_38_C"/>
</dbReference>
<dbReference type="EMBL" id="LNZG01000004">
    <property type="protein sequence ID" value="ODA90953.1"/>
    <property type="molecule type" value="Genomic_DNA"/>
</dbReference>
<dbReference type="AlphaFoldDB" id="A0A1E2SMB5"/>
<feature type="domain" description="Glycosyl hydrolase family 38 C-terminal" evidence="1">
    <location>
        <begin position="23"/>
        <end position="119"/>
    </location>
</feature>
<dbReference type="GO" id="GO:0006013">
    <property type="term" value="P:mannose metabolic process"/>
    <property type="evidence" value="ECO:0007669"/>
    <property type="project" value="InterPro"/>
</dbReference>
<organism evidence="2 3">
    <name type="scientific">Leifsonia xyli subsp. xyli</name>
    <dbReference type="NCBI Taxonomy" id="59736"/>
    <lineage>
        <taxon>Bacteria</taxon>
        <taxon>Bacillati</taxon>
        <taxon>Actinomycetota</taxon>
        <taxon>Actinomycetes</taxon>
        <taxon>Micrococcales</taxon>
        <taxon>Microbacteriaceae</taxon>
        <taxon>Leifsonia</taxon>
    </lineage>
</organism>
<dbReference type="Proteomes" id="UP000094426">
    <property type="component" value="Unassembled WGS sequence"/>
</dbReference>
<dbReference type="InterPro" id="IPR011013">
    <property type="entry name" value="Gal_mutarotase_sf_dom"/>
</dbReference>
<evidence type="ECO:0000313" key="2">
    <source>
        <dbReference type="EMBL" id="ODA90953.1"/>
    </source>
</evidence>
<dbReference type="Gene3D" id="2.70.98.30">
    <property type="entry name" value="Golgi alpha-mannosidase II, domain 4"/>
    <property type="match status" value="1"/>
</dbReference>
<name>A0A1E2SMB5_LEIXY</name>
<accession>A0A1E2SMB5</accession>
<proteinExistence type="predicted"/>
<dbReference type="Pfam" id="PF07748">
    <property type="entry name" value="Glyco_hydro_38C"/>
    <property type="match status" value="1"/>
</dbReference>
<protein>
    <recommendedName>
        <fullName evidence="1">Glycosyl hydrolase family 38 C-terminal domain-containing protein</fullName>
    </recommendedName>
</protein>
<dbReference type="SUPFAM" id="SSF74650">
    <property type="entry name" value="Galactose mutarotase-like"/>
    <property type="match status" value="1"/>
</dbReference>
<dbReference type="GO" id="GO:0004559">
    <property type="term" value="F:alpha-mannosidase activity"/>
    <property type="evidence" value="ECO:0007669"/>
    <property type="project" value="InterPro"/>
</dbReference>
<dbReference type="PANTHER" id="PTHR46017:SF1">
    <property type="entry name" value="ALPHA-MANNOSIDASE 2C1"/>
    <property type="match status" value="1"/>
</dbReference>
<dbReference type="GO" id="GO:0030246">
    <property type="term" value="F:carbohydrate binding"/>
    <property type="evidence" value="ECO:0007669"/>
    <property type="project" value="InterPro"/>
</dbReference>
<evidence type="ECO:0000313" key="3">
    <source>
        <dbReference type="Proteomes" id="UP000094426"/>
    </source>
</evidence>